<dbReference type="PANTHER" id="PTHR14362">
    <property type="entry name" value="COILED-COIL DOMAIN-CONTAINING PROTEIN 81"/>
    <property type="match status" value="1"/>
</dbReference>
<dbReference type="PANTHER" id="PTHR14362:SF2">
    <property type="entry name" value="COILED-COIL DOMAIN-CONTAINING PROTEIN 81"/>
    <property type="match status" value="1"/>
</dbReference>
<evidence type="ECO:0000313" key="4">
    <source>
        <dbReference type="EMBL" id="KAF0761801.1"/>
    </source>
</evidence>
<keyword evidence="5" id="KW-1185">Reference proteome</keyword>
<dbReference type="Proteomes" id="UP000478052">
    <property type="component" value="Unassembled WGS sequence"/>
</dbReference>
<reference evidence="4 5" key="1">
    <citation type="submission" date="2019-08" db="EMBL/GenBank/DDBJ databases">
        <title>Whole genome of Aphis craccivora.</title>
        <authorList>
            <person name="Voronova N.V."/>
            <person name="Shulinski R.S."/>
            <person name="Bandarenka Y.V."/>
            <person name="Zhorov D.G."/>
            <person name="Warner D."/>
        </authorList>
    </citation>
    <scope>NUCLEOTIDE SEQUENCE [LARGE SCALE GENOMIC DNA]</scope>
    <source>
        <strain evidence="4">180601</strain>
        <tissue evidence="4">Whole Body</tissue>
    </source>
</reference>
<organism evidence="4 5">
    <name type="scientific">Aphis craccivora</name>
    <name type="common">Cowpea aphid</name>
    <dbReference type="NCBI Taxonomy" id="307492"/>
    <lineage>
        <taxon>Eukaryota</taxon>
        <taxon>Metazoa</taxon>
        <taxon>Ecdysozoa</taxon>
        <taxon>Arthropoda</taxon>
        <taxon>Hexapoda</taxon>
        <taxon>Insecta</taxon>
        <taxon>Pterygota</taxon>
        <taxon>Neoptera</taxon>
        <taxon>Paraneoptera</taxon>
        <taxon>Hemiptera</taxon>
        <taxon>Sternorrhyncha</taxon>
        <taxon>Aphidomorpha</taxon>
        <taxon>Aphidoidea</taxon>
        <taxon>Aphididae</taxon>
        <taxon>Aphidini</taxon>
        <taxon>Aphis</taxon>
        <taxon>Aphis</taxon>
    </lineage>
</organism>
<keyword evidence="1" id="KW-0175">Coiled coil</keyword>
<dbReference type="InterPro" id="IPR026295">
    <property type="entry name" value="CCD81"/>
</dbReference>
<sequence>MVRDSSIGYANSNKDLQKVWECIAQSIENNMIKDKGTLLKGIGYFTVAKWMINENKVHPNTIRKPVFVIEEKLAKDFNLKRSRPYNSGIIQERCLNFLLIARNCELNVNMVIDYYKEVVSSFKKLLNEEKNCELPFPKIGKIKIKNKMVTMNFYQEFLERQNKNFKKRIVANRKKNQAIYYDPDWNAHQFENRKRPCSAMSTIITRPASSLSQYRPGTGYVGVLPNLRPNSSLSVRSNTSDEQIIPTRPLSRTSVQSCDEIYQIRPTSRMSKQDRPSSRTSVRSVKSNCSMLSEHNNYGHDRDETLCHACNIREYRLRQIDNIYKPKLSRDNFMKGNNLINELLNTETLNKRKDQLKQISDYNYNTAKELSNSIENEKKKNRKEKNVESYILKKRPASINIEKKNNFKQSLLDQIKCNKIKKETDKIESLKNEKLMQKELLKSLYDERIRNIEARNRSKRNYLAIIDEHLNKKNQFTEELKKKDITIPLNKTFVFGPDQAKLQKLNNCKHRQIANYQLEQKNARNIEIREQKEKNIDFERNLLNKLKEKDETFQRNLLQKKLNQKKYLKEDLNKHLDLSDTERNKNKVPGSYPMSFPLKKTVKRCRICKKNGLEFLVEKISDFMC</sequence>
<proteinExistence type="predicted"/>
<dbReference type="InterPro" id="IPR040673">
    <property type="entry name" value="CCDC81_HU_dom_2"/>
</dbReference>
<accession>A0A6G0YUX6</accession>
<dbReference type="Pfam" id="PF18289">
    <property type="entry name" value="HU-CCDC81_euk_2"/>
    <property type="match status" value="1"/>
</dbReference>
<comment type="caution">
    <text evidence="4">The sequence shown here is derived from an EMBL/GenBank/DDBJ whole genome shotgun (WGS) entry which is preliminary data.</text>
</comment>
<name>A0A6G0YUX6_APHCR</name>
<evidence type="ECO:0000313" key="5">
    <source>
        <dbReference type="Proteomes" id="UP000478052"/>
    </source>
</evidence>
<protein>
    <submittedName>
        <fullName evidence="4">Uncharacterized protein</fullName>
    </submittedName>
</protein>
<dbReference type="InterPro" id="IPR028034">
    <property type="entry name" value="HU-CCDC81"/>
</dbReference>
<dbReference type="Pfam" id="PF14908">
    <property type="entry name" value="HU-CCDC81_euk_1"/>
    <property type="match status" value="1"/>
</dbReference>
<feature type="coiled-coil region" evidence="1">
    <location>
        <begin position="420"/>
        <end position="447"/>
    </location>
</feature>
<evidence type="ECO:0000259" key="3">
    <source>
        <dbReference type="Pfam" id="PF18289"/>
    </source>
</evidence>
<dbReference type="AlphaFoldDB" id="A0A6G0YUX6"/>
<gene>
    <name evidence="4" type="ORF">FWK35_00013435</name>
</gene>
<feature type="domain" description="CCDC81 HU" evidence="3">
    <location>
        <begin position="95"/>
        <end position="162"/>
    </location>
</feature>
<feature type="domain" description="CCDC81 HU" evidence="2">
    <location>
        <begin position="11"/>
        <end position="80"/>
    </location>
</feature>
<dbReference type="GO" id="GO:0005815">
    <property type="term" value="C:microtubule organizing center"/>
    <property type="evidence" value="ECO:0007669"/>
    <property type="project" value="TreeGrafter"/>
</dbReference>
<evidence type="ECO:0000259" key="2">
    <source>
        <dbReference type="Pfam" id="PF14908"/>
    </source>
</evidence>
<dbReference type="OrthoDB" id="125906at2759"/>
<dbReference type="EMBL" id="VUJU01002296">
    <property type="protein sequence ID" value="KAF0761801.1"/>
    <property type="molecule type" value="Genomic_DNA"/>
</dbReference>
<evidence type="ECO:0000256" key="1">
    <source>
        <dbReference type="SAM" id="Coils"/>
    </source>
</evidence>